<reference evidence="3" key="1">
    <citation type="submission" date="2019-06" db="EMBL/GenBank/DDBJ databases">
        <authorList>
            <person name="Broberg M."/>
        </authorList>
    </citation>
    <scope>NUCLEOTIDE SEQUENCE [LARGE SCALE GENOMIC DNA]</scope>
</reference>
<comment type="caution">
    <text evidence="2">The sequence shown here is derived from an EMBL/GenBank/DDBJ whole genome shotgun (WGS) entry which is preliminary data.</text>
</comment>
<evidence type="ECO:0000313" key="3">
    <source>
        <dbReference type="Proteomes" id="UP000754883"/>
    </source>
</evidence>
<name>A0A9N9Y296_9HYPO</name>
<organism evidence="2 3">
    <name type="scientific">Clonostachys byssicola</name>
    <dbReference type="NCBI Taxonomy" id="160290"/>
    <lineage>
        <taxon>Eukaryota</taxon>
        <taxon>Fungi</taxon>
        <taxon>Dikarya</taxon>
        <taxon>Ascomycota</taxon>
        <taxon>Pezizomycotina</taxon>
        <taxon>Sordariomycetes</taxon>
        <taxon>Hypocreomycetidae</taxon>
        <taxon>Hypocreales</taxon>
        <taxon>Bionectriaceae</taxon>
        <taxon>Clonostachys</taxon>
    </lineage>
</organism>
<dbReference type="Proteomes" id="UP000754883">
    <property type="component" value="Unassembled WGS sequence"/>
</dbReference>
<sequence length="319" mass="36334">MSNILQRSSIRGGLIKQCVAFRPRPSRSRQLTLIPDWRNSTARSSYSATPFSIQRRLFSQKIERVPVGNGVEEQIQTEEPESPEEMEEDIPTTEKWKQVIEAIENTTKESLGASPPFDASSPEVFQTYWRDVFRRLRSSVVADNMIPEFLTDPPVKKFSITFMDVIHGLGCACCHPDEAEANVTLENATGVTKADLMDGVIEQLYGEKLPRVYTEPEYLFDTRDREPSDTESDDEGYDLDDISFTDDSGVVVYDTSWISAAGKRDGNNLAYSEEPQIYFYCCKPEKYHEFKRLLGEAIEQMNRDHAERRSQSITAVEPT</sequence>
<dbReference type="OrthoDB" id="5243768at2759"/>
<reference evidence="2 3" key="2">
    <citation type="submission" date="2021-10" db="EMBL/GenBank/DDBJ databases">
        <authorList>
            <person name="Piombo E."/>
        </authorList>
    </citation>
    <scope>NUCLEOTIDE SEQUENCE [LARGE SCALE GENOMIC DNA]</scope>
</reference>
<feature type="compositionally biased region" description="Acidic residues" evidence="1">
    <location>
        <begin position="75"/>
        <end position="90"/>
    </location>
</feature>
<protein>
    <submittedName>
        <fullName evidence="2">Uncharacterized protein</fullName>
    </submittedName>
</protein>
<dbReference type="EMBL" id="CABFNO020001465">
    <property type="protein sequence ID" value="CAG9989262.1"/>
    <property type="molecule type" value="Genomic_DNA"/>
</dbReference>
<accession>A0A9N9Y296</accession>
<proteinExistence type="predicted"/>
<evidence type="ECO:0000313" key="2">
    <source>
        <dbReference type="EMBL" id="CAG9989262.1"/>
    </source>
</evidence>
<feature type="region of interest" description="Disordered" evidence="1">
    <location>
        <begin position="69"/>
        <end position="90"/>
    </location>
</feature>
<feature type="compositionally biased region" description="Acidic residues" evidence="1">
    <location>
        <begin position="229"/>
        <end position="240"/>
    </location>
</feature>
<keyword evidence="3" id="KW-1185">Reference proteome</keyword>
<evidence type="ECO:0000256" key="1">
    <source>
        <dbReference type="SAM" id="MobiDB-lite"/>
    </source>
</evidence>
<feature type="region of interest" description="Disordered" evidence="1">
    <location>
        <begin position="220"/>
        <end position="240"/>
    </location>
</feature>
<gene>
    <name evidence="2" type="ORF">CBYS24578_00014801</name>
</gene>
<dbReference type="AlphaFoldDB" id="A0A9N9Y296"/>